<proteinExistence type="predicted"/>
<evidence type="ECO:0000313" key="1">
    <source>
        <dbReference type="EMBL" id="KKM69159.1"/>
    </source>
</evidence>
<sequence>MSRVNKDQLAEWIDNPVTAALYGLCDQELNNVRDITDIDCLFRGDPQKTQERLIERATKEDEWIVFQYLLKGEWKEYLGDLENYSKLVEEEDEDSDEDNPE</sequence>
<name>A0A0F9JH23_9ZZZZ</name>
<accession>A0A0F9JH23</accession>
<dbReference type="AlphaFoldDB" id="A0A0F9JH23"/>
<dbReference type="EMBL" id="LAZR01010037">
    <property type="protein sequence ID" value="KKM69159.1"/>
    <property type="molecule type" value="Genomic_DNA"/>
</dbReference>
<reference evidence="1" key="1">
    <citation type="journal article" date="2015" name="Nature">
        <title>Complex archaea that bridge the gap between prokaryotes and eukaryotes.</title>
        <authorList>
            <person name="Spang A."/>
            <person name="Saw J.H."/>
            <person name="Jorgensen S.L."/>
            <person name="Zaremba-Niedzwiedzka K."/>
            <person name="Martijn J."/>
            <person name="Lind A.E."/>
            <person name="van Eijk R."/>
            <person name="Schleper C."/>
            <person name="Guy L."/>
            <person name="Ettema T.J."/>
        </authorList>
    </citation>
    <scope>NUCLEOTIDE SEQUENCE</scope>
</reference>
<protein>
    <submittedName>
        <fullName evidence="1">Uncharacterized protein</fullName>
    </submittedName>
</protein>
<organism evidence="1">
    <name type="scientific">marine sediment metagenome</name>
    <dbReference type="NCBI Taxonomy" id="412755"/>
    <lineage>
        <taxon>unclassified sequences</taxon>
        <taxon>metagenomes</taxon>
        <taxon>ecological metagenomes</taxon>
    </lineage>
</organism>
<comment type="caution">
    <text evidence="1">The sequence shown here is derived from an EMBL/GenBank/DDBJ whole genome shotgun (WGS) entry which is preliminary data.</text>
</comment>
<gene>
    <name evidence="1" type="ORF">LCGC14_1453610</name>
</gene>